<feature type="domain" description="Protein kinase" evidence="5">
    <location>
        <begin position="78"/>
        <end position="403"/>
    </location>
</feature>
<feature type="region of interest" description="Disordered" evidence="4">
    <location>
        <begin position="236"/>
        <end position="261"/>
    </location>
</feature>
<feature type="binding site" evidence="3">
    <location>
        <position position="110"/>
    </location>
    <ligand>
        <name>ATP</name>
        <dbReference type="ChEBI" id="CHEBI:30616"/>
    </ligand>
</feature>
<feature type="compositionally biased region" description="Basic and acidic residues" evidence="4">
    <location>
        <begin position="1"/>
        <end position="15"/>
    </location>
</feature>
<dbReference type="SUPFAM" id="SSF56112">
    <property type="entry name" value="Protein kinase-like (PK-like)"/>
    <property type="match status" value="1"/>
</dbReference>
<dbReference type="PANTHER" id="PTHR24346">
    <property type="entry name" value="MAP/MICROTUBULE AFFINITY-REGULATING KINASE"/>
    <property type="match status" value="1"/>
</dbReference>
<evidence type="ECO:0000313" key="7">
    <source>
        <dbReference type="EMBL" id="OBZ71123.1"/>
    </source>
</evidence>
<dbReference type="PROSITE" id="PS50011">
    <property type="entry name" value="PROTEIN_KINASE_DOM"/>
    <property type="match status" value="1"/>
</dbReference>
<feature type="domain" description="Ig-like" evidence="6">
    <location>
        <begin position="552"/>
        <end position="653"/>
    </location>
</feature>
<feature type="compositionally biased region" description="Polar residues" evidence="4">
    <location>
        <begin position="616"/>
        <end position="634"/>
    </location>
</feature>
<dbReference type="GO" id="GO:0005524">
    <property type="term" value="F:ATP binding"/>
    <property type="evidence" value="ECO:0007669"/>
    <property type="project" value="UniProtKB-UniRule"/>
</dbReference>
<dbReference type="GO" id="GO:0005737">
    <property type="term" value="C:cytoplasm"/>
    <property type="evidence" value="ECO:0007669"/>
    <property type="project" value="TreeGrafter"/>
</dbReference>
<dbReference type="GO" id="GO:0035556">
    <property type="term" value="P:intracellular signal transduction"/>
    <property type="evidence" value="ECO:0007669"/>
    <property type="project" value="TreeGrafter"/>
</dbReference>
<feature type="compositionally biased region" description="Low complexity" evidence="4">
    <location>
        <begin position="284"/>
        <end position="298"/>
    </location>
</feature>
<name>A0A1C7M2E2_GRIFR</name>
<protein>
    <submittedName>
        <fullName evidence="7">Maternal embryonic leucine zipper kinase</fullName>
    </submittedName>
</protein>
<feature type="region of interest" description="Disordered" evidence="4">
    <location>
        <begin position="278"/>
        <end position="303"/>
    </location>
</feature>
<accession>A0A1C7M2E2</accession>
<dbReference type="OrthoDB" id="4062651at2759"/>
<dbReference type="EMBL" id="LUGG01000011">
    <property type="protein sequence ID" value="OBZ71123.1"/>
    <property type="molecule type" value="Genomic_DNA"/>
</dbReference>
<feature type="compositionally biased region" description="Acidic residues" evidence="4">
    <location>
        <begin position="33"/>
        <end position="42"/>
    </location>
</feature>
<keyword evidence="7" id="KW-0418">Kinase</keyword>
<evidence type="ECO:0000256" key="3">
    <source>
        <dbReference type="PROSITE-ProRule" id="PRU10141"/>
    </source>
</evidence>
<feature type="region of interest" description="Disordered" evidence="4">
    <location>
        <begin position="611"/>
        <end position="634"/>
    </location>
</feature>
<feature type="compositionally biased region" description="Basic and acidic residues" evidence="4">
    <location>
        <begin position="430"/>
        <end position="442"/>
    </location>
</feature>
<evidence type="ECO:0000259" key="6">
    <source>
        <dbReference type="PROSITE" id="PS50835"/>
    </source>
</evidence>
<dbReference type="InterPro" id="IPR007110">
    <property type="entry name" value="Ig-like_dom"/>
</dbReference>
<feature type="region of interest" description="Disordered" evidence="4">
    <location>
        <begin position="558"/>
        <end position="595"/>
    </location>
</feature>
<sequence length="653" mass="71033">VGADEIVHEHHEGLREGGLGLQPLPLSRAMSEPEPEDSDISESDLSMSPAAMFLSSFSPSCSSSTPLPDAEGEVVSGYLLGPIIGYGGFSIIRRASSSQGGTVAIKIVRKSDIAKQADPALARKRLNHEATVWASLSHEHILPLFSVTHTPYAFLHTLYCPAGSLFDILKRDGRPALPQDDVGMMFRQVVRGLRYLHEVAGYVHGDMKLENVLVDEMGVCRIGDFGMARMIGEINDGDRWSDEDEGGRKPDGMQKPRRSHGKQLGIPIHLSLIRHHGGPRHRISSPLPGSSTPPSVSPNRGYHPGSLPYASPELLLPPSSANPYVANSAQDIWALGIMLYTLLTGHLPFMDSYEPRLQMKILHGVFDMPQDIGRSAERVLQGCIERSVPNRWTIAMVDEVAWGIGWGSAGDDVTPPPEPRPSRVPSRSRSRSERSQHDHGAIDDVDSVRSSSRAARSTSRSMSAVRSSSRSASRPPPHHPYEPYHHHHLRDQIPHPQPIPASLSALTNSILRTSSSSSSTSSSSVPADSAIFEASGSASGLGELDVVDERWPTNLEVEEDSSEFRSRRGGSRRSCSCTRDGRRKGLRPDSMPPVPSYAVSWSLSNVREDSWYTAPGSASGSTPKPISLTPGTRSRSVDLNVQRRGTHACNIEP</sequence>
<dbReference type="PROSITE" id="PS00107">
    <property type="entry name" value="PROTEIN_KINASE_ATP"/>
    <property type="match status" value="1"/>
</dbReference>
<evidence type="ECO:0000256" key="4">
    <source>
        <dbReference type="SAM" id="MobiDB-lite"/>
    </source>
</evidence>
<dbReference type="InterPro" id="IPR017441">
    <property type="entry name" value="Protein_kinase_ATP_BS"/>
</dbReference>
<evidence type="ECO:0000313" key="8">
    <source>
        <dbReference type="Proteomes" id="UP000092993"/>
    </source>
</evidence>
<keyword evidence="7" id="KW-0808">Transferase</keyword>
<feature type="region of interest" description="Disordered" evidence="4">
    <location>
        <begin position="1"/>
        <end position="43"/>
    </location>
</feature>
<dbReference type="InterPro" id="IPR008271">
    <property type="entry name" value="Ser/Thr_kinase_AS"/>
</dbReference>
<organism evidence="7 8">
    <name type="scientific">Grifola frondosa</name>
    <name type="common">Maitake</name>
    <name type="synonym">Polyporus frondosus</name>
    <dbReference type="NCBI Taxonomy" id="5627"/>
    <lineage>
        <taxon>Eukaryota</taxon>
        <taxon>Fungi</taxon>
        <taxon>Dikarya</taxon>
        <taxon>Basidiomycota</taxon>
        <taxon>Agaricomycotina</taxon>
        <taxon>Agaricomycetes</taxon>
        <taxon>Polyporales</taxon>
        <taxon>Grifolaceae</taxon>
        <taxon>Grifola</taxon>
    </lineage>
</organism>
<gene>
    <name evidence="7" type="primary">melk</name>
    <name evidence="7" type="ORF">A0H81_08828</name>
</gene>
<keyword evidence="1 3" id="KW-0547">Nucleotide-binding</keyword>
<dbReference type="Pfam" id="PF00069">
    <property type="entry name" value="Pkinase"/>
    <property type="match status" value="2"/>
</dbReference>
<dbReference type="PROSITE" id="PS50835">
    <property type="entry name" value="IG_LIKE"/>
    <property type="match status" value="1"/>
</dbReference>
<feature type="compositionally biased region" description="Basic and acidic residues" evidence="4">
    <location>
        <begin position="236"/>
        <end position="254"/>
    </location>
</feature>
<feature type="non-terminal residue" evidence="7">
    <location>
        <position position="1"/>
    </location>
</feature>
<proteinExistence type="predicted"/>
<dbReference type="SMART" id="SM00220">
    <property type="entry name" value="S_TKc"/>
    <property type="match status" value="1"/>
</dbReference>
<evidence type="ECO:0000256" key="1">
    <source>
        <dbReference type="ARBA" id="ARBA00022741"/>
    </source>
</evidence>
<dbReference type="GO" id="GO:0000226">
    <property type="term" value="P:microtubule cytoskeleton organization"/>
    <property type="evidence" value="ECO:0007669"/>
    <property type="project" value="TreeGrafter"/>
</dbReference>
<keyword evidence="8" id="KW-1185">Reference proteome</keyword>
<reference evidence="7 8" key="1">
    <citation type="submission" date="2016-03" db="EMBL/GenBank/DDBJ databases">
        <title>Whole genome sequencing of Grifola frondosa 9006-11.</title>
        <authorList>
            <person name="Min B."/>
            <person name="Park H."/>
            <person name="Kim J.-G."/>
            <person name="Cho H."/>
            <person name="Oh Y.-L."/>
            <person name="Kong W.-S."/>
            <person name="Choi I.-G."/>
        </authorList>
    </citation>
    <scope>NUCLEOTIDE SEQUENCE [LARGE SCALE GENOMIC DNA]</scope>
    <source>
        <strain evidence="7 8">9006-11</strain>
    </source>
</reference>
<evidence type="ECO:0000256" key="2">
    <source>
        <dbReference type="ARBA" id="ARBA00022840"/>
    </source>
</evidence>
<dbReference type="AlphaFoldDB" id="A0A1C7M2E2"/>
<dbReference type="STRING" id="5627.A0A1C7M2E2"/>
<feature type="region of interest" description="Disordered" evidence="4">
    <location>
        <begin position="408"/>
        <end position="501"/>
    </location>
</feature>
<dbReference type="OMA" id="WGIGWGS"/>
<dbReference type="Gene3D" id="1.10.510.10">
    <property type="entry name" value="Transferase(Phosphotransferase) domain 1"/>
    <property type="match status" value="2"/>
</dbReference>
<dbReference type="InterPro" id="IPR000719">
    <property type="entry name" value="Prot_kinase_dom"/>
</dbReference>
<dbReference type="InterPro" id="IPR011009">
    <property type="entry name" value="Kinase-like_dom_sf"/>
</dbReference>
<dbReference type="PROSITE" id="PS00108">
    <property type="entry name" value="PROTEIN_KINASE_ST"/>
    <property type="match status" value="1"/>
</dbReference>
<dbReference type="Proteomes" id="UP000092993">
    <property type="component" value="Unassembled WGS sequence"/>
</dbReference>
<keyword evidence="2 3" id="KW-0067">ATP-binding</keyword>
<dbReference type="PANTHER" id="PTHR24346:SF76">
    <property type="entry name" value="NON-SPECIFIC SERINE_THREONINE PROTEIN KINASE"/>
    <property type="match status" value="1"/>
</dbReference>
<evidence type="ECO:0000259" key="5">
    <source>
        <dbReference type="PROSITE" id="PS50011"/>
    </source>
</evidence>
<dbReference type="GO" id="GO:0004674">
    <property type="term" value="F:protein serine/threonine kinase activity"/>
    <property type="evidence" value="ECO:0007669"/>
    <property type="project" value="TreeGrafter"/>
</dbReference>
<feature type="compositionally biased region" description="Low complexity" evidence="4">
    <location>
        <begin position="448"/>
        <end position="473"/>
    </location>
</feature>
<comment type="caution">
    <text evidence="7">The sequence shown here is derived from an EMBL/GenBank/DDBJ whole genome shotgun (WGS) entry which is preliminary data.</text>
</comment>